<reference evidence="2" key="1">
    <citation type="submission" date="2017-11" db="EMBL/GenBank/DDBJ databases">
        <authorList>
            <person name="Lima N.C."/>
            <person name="Parody-Merino A.M."/>
            <person name="Battley P.F."/>
            <person name="Fidler A.E."/>
            <person name="Prosdocimi F."/>
        </authorList>
    </citation>
    <scope>NUCLEOTIDE SEQUENCE [LARGE SCALE GENOMIC DNA]</scope>
</reference>
<evidence type="ECO:0000313" key="2">
    <source>
        <dbReference type="Proteomes" id="UP000233556"/>
    </source>
</evidence>
<evidence type="ECO:0000313" key="1">
    <source>
        <dbReference type="EMBL" id="PKU37704.1"/>
    </source>
</evidence>
<accession>A0A2I0TV64</accession>
<reference evidence="2" key="2">
    <citation type="submission" date="2017-12" db="EMBL/GenBank/DDBJ databases">
        <title>Genome sequence of the Bar-tailed Godwit (Limosa lapponica baueri).</title>
        <authorList>
            <person name="Lima N.C.B."/>
            <person name="Parody-Merino A.M."/>
            <person name="Battley P.F."/>
            <person name="Fidler A.E."/>
            <person name="Prosdocimi F."/>
        </authorList>
    </citation>
    <scope>NUCLEOTIDE SEQUENCE [LARGE SCALE GENOMIC DNA]</scope>
</reference>
<dbReference type="EMBL" id="KZ507023">
    <property type="protein sequence ID" value="PKU37704.1"/>
    <property type="molecule type" value="Genomic_DNA"/>
</dbReference>
<gene>
    <name evidence="1" type="ORF">llap_11990</name>
</gene>
<dbReference type="Proteomes" id="UP000233556">
    <property type="component" value="Unassembled WGS sequence"/>
</dbReference>
<organism evidence="1 2">
    <name type="scientific">Limosa lapponica baueri</name>
    <dbReference type="NCBI Taxonomy" id="1758121"/>
    <lineage>
        <taxon>Eukaryota</taxon>
        <taxon>Metazoa</taxon>
        <taxon>Chordata</taxon>
        <taxon>Craniata</taxon>
        <taxon>Vertebrata</taxon>
        <taxon>Euteleostomi</taxon>
        <taxon>Archelosauria</taxon>
        <taxon>Archosauria</taxon>
        <taxon>Dinosauria</taxon>
        <taxon>Saurischia</taxon>
        <taxon>Theropoda</taxon>
        <taxon>Coelurosauria</taxon>
        <taxon>Aves</taxon>
        <taxon>Neognathae</taxon>
        <taxon>Neoaves</taxon>
        <taxon>Charadriiformes</taxon>
        <taxon>Scolopacidae</taxon>
        <taxon>Limosa</taxon>
    </lineage>
</organism>
<keyword evidence="2" id="KW-1185">Reference proteome</keyword>
<proteinExistence type="predicted"/>
<dbReference type="AlphaFoldDB" id="A0A2I0TV64"/>
<dbReference type="OrthoDB" id="9393271at2759"/>
<name>A0A2I0TV64_LIMLA</name>
<sequence length="211" mass="23279">MGSLPQDTVLQELFQHLTPLKDILVYLNLSFNNLLFFPIEATVDISLLLVSTSTAHDSTHTVMLPDTVVDPWFHGFAPVQAQGYVYILGQITVVDAGVKVCSSSKVTQPTAQLKCLYANACSMGNKQEELEATVLLERNDVVAIAETWWDESQDWSAAVDSYRQIGIITIIIKCSTASLSGFQVRPGSWQASMEEVVSVSSCLNRDTFKEQ</sequence>
<protein>
    <submittedName>
        <fullName evidence="1">Uncharacterized protein</fullName>
    </submittedName>
</protein>